<proteinExistence type="predicted"/>
<feature type="region of interest" description="Disordered" evidence="1">
    <location>
        <begin position="54"/>
        <end position="95"/>
    </location>
</feature>
<evidence type="ECO:0000256" key="1">
    <source>
        <dbReference type="SAM" id="MobiDB-lite"/>
    </source>
</evidence>
<accession>A0A8H6G1P0</accession>
<protein>
    <submittedName>
        <fullName evidence="2">Uncharacterized protein</fullName>
    </submittedName>
</protein>
<keyword evidence="3" id="KW-1185">Reference proteome</keyword>
<reference evidence="2 3" key="1">
    <citation type="journal article" date="2020" name="Genomics">
        <title>Complete, high-quality genomes from long-read metagenomic sequencing of two wolf lichen thalli reveals enigmatic genome architecture.</title>
        <authorList>
            <person name="McKenzie S.K."/>
            <person name="Walston R.F."/>
            <person name="Allen J.L."/>
        </authorList>
    </citation>
    <scope>NUCLEOTIDE SEQUENCE [LARGE SCALE GENOMIC DNA]</scope>
    <source>
        <strain evidence="2">WasteWater2</strain>
    </source>
</reference>
<sequence>MCGDRADTVVSGKGPTPAFPEAVLHKEEDLMAVDKQHPNPVSVPFTIKLPFHPPSYSSTPQHHLLAEGSSFEERRYAEERAGQSHFELGGSPSLY</sequence>
<dbReference type="EMBL" id="JACCJC010000008">
    <property type="protein sequence ID" value="KAF6238705.1"/>
    <property type="molecule type" value="Genomic_DNA"/>
</dbReference>
<feature type="compositionally biased region" description="Basic and acidic residues" evidence="1">
    <location>
        <begin position="71"/>
        <end position="82"/>
    </location>
</feature>
<gene>
    <name evidence="2" type="ORF">HO173_003211</name>
</gene>
<dbReference type="GeneID" id="59284880"/>
<comment type="caution">
    <text evidence="2">The sequence shown here is derived from an EMBL/GenBank/DDBJ whole genome shotgun (WGS) entry which is preliminary data.</text>
</comment>
<evidence type="ECO:0000313" key="2">
    <source>
        <dbReference type="EMBL" id="KAF6238705.1"/>
    </source>
</evidence>
<dbReference type="RefSeq" id="XP_037168004.1">
    <property type="nucleotide sequence ID" value="XM_037305139.1"/>
</dbReference>
<name>A0A8H6G1P0_9LECA</name>
<dbReference type="Proteomes" id="UP000578531">
    <property type="component" value="Unassembled WGS sequence"/>
</dbReference>
<organism evidence="2 3">
    <name type="scientific">Letharia columbiana</name>
    <dbReference type="NCBI Taxonomy" id="112416"/>
    <lineage>
        <taxon>Eukaryota</taxon>
        <taxon>Fungi</taxon>
        <taxon>Dikarya</taxon>
        <taxon>Ascomycota</taxon>
        <taxon>Pezizomycotina</taxon>
        <taxon>Lecanoromycetes</taxon>
        <taxon>OSLEUM clade</taxon>
        <taxon>Lecanoromycetidae</taxon>
        <taxon>Lecanorales</taxon>
        <taxon>Lecanorineae</taxon>
        <taxon>Parmeliaceae</taxon>
        <taxon>Letharia</taxon>
    </lineage>
</organism>
<dbReference type="AlphaFoldDB" id="A0A8H6G1P0"/>
<evidence type="ECO:0000313" key="3">
    <source>
        <dbReference type="Proteomes" id="UP000578531"/>
    </source>
</evidence>